<gene>
    <name evidence="1" type="ORF">SAMN05444342_3522</name>
</gene>
<evidence type="ECO:0008006" key="3">
    <source>
        <dbReference type="Google" id="ProtNLM"/>
    </source>
</evidence>
<dbReference type="EMBL" id="FRAN01000006">
    <property type="protein sequence ID" value="SHL32320.1"/>
    <property type="molecule type" value="Genomic_DNA"/>
</dbReference>
<name>A0A1M6ZPG2_HALPU</name>
<reference evidence="2" key="1">
    <citation type="submission" date="2016-11" db="EMBL/GenBank/DDBJ databases">
        <authorList>
            <person name="Varghese N."/>
            <person name="Submissions S."/>
        </authorList>
    </citation>
    <scope>NUCLEOTIDE SEQUENCE [LARGE SCALE GENOMIC DNA]</scope>
    <source>
        <strain evidence="2">DX253</strain>
    </source>
</reference>
<evidence type="ECO:0000313" key="2">
    <source>
        <dbReference type="Proteomes" id="UP000184203"/>
    </source>
</evidence>
<proteinExistence type="predicted"/>
<evidence type="ECO:0000313" key="1">
    <source>
        <dbReference type="EMBL" id="SHL32320.1"/>
    </source>
</evidence>
<dbReference type="AlphaFoldDB" id="A0A1M6ZPG2"/>
<accession>A0A1M6ZPG2</accession>
<keyword evidence="2" id="KW-1185">Reference proteome</keyword>
<protein>
    <recommendedName>
        <fullName evidence="3">MYM-type domain-containing protein</fullName>
    </recommendedName>
</protein>
<dbReference type="Proteomes" id="UP000184203">
    <property type="component" value="Unassembled WGS sequence"/>
</dbReference>
<sequence>MGNECTYCGSNIERHDPVFVNVGANTSTNQAGQFCNYACLATHIEEEGLTDGAACEWPC</sequence>
<organism evidence="1 2">
    <name type="scientific">Haladaptatus paucihalophilus DX253</name>
    <dbReference type="NCBI Taxonomy" id="797209"/>
    <lineage>
        <taxon>Archaea</taxon>
        <taxon>Methanobacteriati</taxon>
        <taxon>Methanobacteriota</taxon>
        <taxon>Stenosarchaea group</taxon>
        <taxon>Halobacteria</taxon>
        <taxon>Halobacteriales</taxon>
        <taxon>Haladaptataceae</taxon>
        <taxon>Haladaptatus</taxon>
    </lineage>
</organism>